<evidence type="ECO:0000313" key="1">
    <source>
        <dbReference type="EMBL" id="ACN40815.1"/>
    </source>
</evidence>
<sequence length="135" mass="15627">MLYALLQQLPQHRRPLLQSCRRGRCLLAPPVRGSQKRSSAYDKRGYIICCCSCNNWFWRHNNFSHFGSISRFFIVKSLKILITSFYSSIEHHFCPLFLITNQIACGRVIFLACCSGESDWLCRGYIDSYCGVLCD</sequence>
<organism evidence="1">
    <name type="scientific">Picea sitchensis</name>
    <name type="common">Sitka spruce</name>
    <name type="synonym">Pinus sitchensis</name>
    <dbReference type="NCBI Taxonomy" id="3332"/>
    <lineage>
        <taxon>Eukaryota</taxon>
        <taxon>Viridiplantae</taxon>
        <taxon>Streptophyta</taxon>
        <taxon>Embryophyta</taxon>
        <taxon>Tracheophyta</taxon>
        <taxon>Spermatophyta</taxon>
        <taxon>Pinopsida</taxon>
        <taxon>Pinidae</taxon>
        <taxon>Conifers I</taxon>
        <taxon>Pinales</taxon>
        <taxon>Pinaceae</taxon>
        <taxon>Picea</taxon>
    </lineage>
</organism>
<dbReference type="AlphaFoldDB" id="C0PSM5"/>
<accession>C0PSM5</accession>
<proteinExistence type="evidence at transcript level"/>
<reference evidence="1" key="1">
    <citation type="submission" date="2009-02" db="EMBL/GenBank/DDBJ databases">
        <title>Full length sequence-verified cDNA sequences from Sitka spruce (Picea sitchensis).</title>
        <authorList>
            <person name="Reid K.E."/>
            <person name="Liao N."/>
            <person name="Ralph S."/>
            <person name="Kolosova N."/>
            <person name="Oddy C."/>
            <person name="Moore R."/>
            <person name="Mayo M."/>
            <person name="Wagner S."/>
            <person name="King J."/>
            <person name="Yanchuk A."/>
            <person name="Holt R."/>
            <person name="Jones S."/>
            <person name="Marra M."/>
            <person name="Ritland C.E."/>
            <person name="Ritland K."/>
            <person name="Bohlmann J."/>
        </authorList>
    </citation>
    <scope>NUCLEOTIDE SEQUENCE</scope>
    <source>
        <tissue evidence="1">Bark</tissue>
    </source>
</reference>
<dbReference type="EMBL" id="BT071352">
    <property type="protein sequence ID" value="ACN40815.1"/>
    <property type="molecule type" value="mRNA"/>
</dbReference>
<name>C0PSM5_PICSI</name>
<protein>
    <submittedName>
        <fullName evidence="1">Uncharacterized protein</fullName>
    </submittedName>
</protein>